<dbReference type="EMBL" id="MPDM01000009">
    <property type="protein sequence ID" value="OKL46230.1"/>
    <property type="molecule type" value="Genomic_DNA"/>
</dbReference>
<dbReference type="STRING" id="156892.BM477_07310"/>
<dbReference type="RefSeq" id="WP_075362039.1">
    <property type="nucleotide sequence ID" value="NZ_MPDM01000009.1"/>
</dbReference>
<keyword evidence="1" id="KW-1133">Transmembrane helix</keyword>
<feature type="transmembrane region" description="Helical" evidence="1">
    <location>
        <begin position="120"/>
        <end position="141"/>
    </location>
</feature>
<feature type="transmembrane region" description="Helical" evidence="1">
    <location>
        <begin position="12"/>
        <end position="33"/>
    </location>
</feature>
<gene>
    <name evidence="2" type="ORF">BM477_07310</name>
</gene>
<reference evidence="3" key="1">
    <citation type="submission" date="2016-11" db="EMBL/GenBank/DDBJ databases">
        <title>Actinomyces gypaetusis sp. nov. isolated from Gypaetus barbatus in Qinghai Tibet Plateau China.</title>
        <authorList>
            <person name="Meng X."/>
        </authorList>
    </citation>
    <scope>NUCLEOTIDE SEQUENCE [LARGE SCALE GENOMIC DNA]</scope>
    <source>
        <strain evidence="3">DSM 15383</strain>
    </source>
</reference>
<evidence type="ECO:0000313" key="3">
    <source>
        <dbReference type="Proteomes" id="UP000186465"/>
    </source>
</evidence>
<keyword evidence="1" id="KW-0472">Membrane</keyword>
<proteinExistence type="predicted"/>
<feature type="transmembrane region" description="Helical" evidence="1">
    <location>
        <begin position="211"/>
        <end position="231"/>
    </location>
</feature>
<keyword evidence="1" id="KW-0812">Transmembrane</keyword>
<keyword evidence="3" id="KW-1185">Reference proteome</keyword>
<dbReference type="Proteomes" id="UP000186465">
    <property type="component" value="Unassembled WGS sequence"/>
</dbReference>
<feature type="transmembrane region" description="Helical" evidence="1">
    <location>
        <begin position="153"/>
        <end position="177"/>
    </location>
</feature>
<accession>A0A1Q5PJW5</accession>
<name>A0A1Q5PJW5_9ACTO</name>
<comment type="caution">
    <text evidence="2">The sequence shown here is derived from an EMBL/GenBank/DDBJ whole genome shotgun (WGS) entry which is preliminary data.</text>
</comment>
<feature type="transmembrane region" description="Helical" evidence="1">
    <location>
        <begin position="87"/>
        <end position="108"/>
    </location>
</feature>
<organism evidence="2 3">
    <name type="scientific">Boudabousia marimammalium</name>
    <dbReference type="NCBI Taxonomy" id="156892"/>
    <lineage>
        <taxon>Bacteria</taxon>
        <taxon>Bacillati</taxon>
        <taxon>Actinomycetota</taxon>
        <taxon>Actinomycetes</taxon>
        <taxon>Actinomycetales</taxon>
        <taxon>Actinomycetaceae</taxon>
        <taxon>Boudabousia</taxon>
    </lineage>
</organism>
<evidence type="ECO:0000256" key="1">
    <source>
        <dbReference type="SAM" id="Phobius"/>
    </source>
</evidence>
<dbReference type="AlphaFoldDB" id="A0A1Q5PJW5"/>
<evidence type="ECO:0000313" key="2">
    <source>
        <dbReference type="EMBL" id="OKL46230.1"/>
    </source>
</evidence>
<feature type="transmembrane region" description="Helical" evidence="1">
    <location>
        <begin position="39"/>
        <end position="66"/>
    </location>
</feature>
<protein>
    <submittedName>
        <fullName evidence="2">Uncharacterized protein</fullName>
    </submittedName>
</protein>
<dbReference type="OrthoDB" id="3259747at2"/>
<sequence length="246" mass="26656">MAEWAVEFRKHTVFMTVTLILLGAALVTHAWSHNSIADVVWIFSVILLSSAWAIYSCGQVFSYAALKGDTLLQLSTLTPLKKMLLKIIPLFTGYTLIGMGTLSGYLWGGSQSAHLSLSQAIGAMGVKILSVAALIAWGWVLARSVRNIRWFGLQLTVYGFGWILVIALPIITLISAAHTSIDSWFIGVSDAYNGLPLYVTAIPVIIENPPIGATAITLSFNVVAIIIVLVFETFCGNTSRHIESTV</sequence>